<evidence type="ECO:0000313" key="8">
    <source>
        <dbReference type="EMBL" id="RRC95693.1"/>
    </source>
</evidence>
<evidence type="ECO:0000259" key="7">
    <source>
        <dbReference type="Pfam" id="PF00425"/>
    </source>
</evidence>
<dbReference type="RefSeq" id="WP_124869673.1">
    <property type="nucleotide sequence ID" value="NZ_RQZF01000003.1"/>
</dbReference>
<dbReference type="Proteomes" id="UP000280444">
    <property type="component" value="Unassembled WGS sequence"/>
</dbReference>
<dbReference type="PANTHER" id="PTHR42839:SF2">
    <property type="entry name" value="ISOCHORISMATE SYNTHASE ENTC"/>
    <property type="match status" value="1"/>
</dbReference>
<name>A0A3P1SEH2_9ACTO</name>
<comment type="caution">
    <text evidence="8">The sequence shown here is derived from an EMBL/GenBank/DDBJ whole genome shotgun (WGS) entry which is preliminary data.</text>
</comment>
<feature type="domain" description="Chorismate-utilising enzyme C-terminal" evidence="7">
    <location>
        <begin position="247"/>
        <end position="489"/>
    </location>
</feature>
<dbReference type="NCBIfam" id="TIGR00543">
    <property type="entry name" value="isochor_syn"/>
    <property type="match status" value="1"/>
</dbReference>
<evidence type="ECO:0000256" key="2">
    <source>
        <dbReference type="ARBA" id="ARBA00005297"/>
    </source>
</evidence>
<dbReference type="OrthoDB" id="9806579at2"/>
<dbReference type="EC" id="5.4.4.2" evidence="3"/>
<dbReference type="Pfam" id="PF00425">
    <property type="entry name" value="Chorismate_bind"/>
    <property type="match status" value="1"/>
</dbReference>
<dbReference type="EMBL" id="RQZF01000003">
    <property type="protein sequence ID" value="RRC95693.1"/>
    <property type="molecule type" value="Genomic_DNA"/>
</dbReference>
<comment type="similarity">
    <text evidence="2">Belongs to the isochorismate synthase family.</text>
</comment>
<evidence type="ECO:0000256" key="6">
    <source>
        <dbReference type="SAM" id="MobiDB-lite"/>
    </source>
</evidence>
<dbReference type="Gene3D" id="3.60.120.10">
    <property type="entry name" value="Anthranilate synthase"/>
    <property type="match status" value="1"/>
</dbReference>
<dbReference type="GO" id="GO:0008909">
    <property type="term" value="F:isochorismate synthase activity"/>
    <property type="evidence" value="ECO:0007669"/>
    <property type="project" value="UniProtKB-EC"/>
</dbReference>
<evidence type="ECO:0000256" key="4">
    <source>
        <dbReference type="ARBA" id="ARBA00023235"/>
    </source>
</evidence>
<feature type="region of interest" description="Disordered" evidence="6">
    <location>
        <begin position="177"/>
        <end position="210"/>
    </location>
</feature>
<dbReference type="InterPro" id="IPR005801">
    <property type="entry name" value="ADC_synthase"/>
</dbReference>
<sequence length="503" mass="52392">MSDLSATLLPSPSTTPADAQLIVRIARIPVEHPAQTLSLHELLPADIDGTQAWFGHSRRMVGWGEAARITVVGPHAIRDAARTWDDLRGSARVECVCTPACADDEMPALPLAFGSFGFSATTPGFLIVPDVAVIEMPAGNDDTPHSTTALWGTDWGGLGPARGTRYVVTTQVARGEAGSVKSTAHEKGADSASAAAQTSSNDATSTGLDAPSLNDPLAVLDAALATRTAVAPNAPEGITTAPGRMTQAQWMASVSEVIELLRAGAASKVVMSRDMVVQSPTPIDPRFLLERLTTLYPTTWAYAVEGLIGATPEMLAAMHGGQVSSRVLAGTTSPGEGEALMSSMKDRTEHMFAVESVARALAPITQTLDVPEVPQVLDLPNVSHLATDVTATLASGNVLDVIAALHPTAAVCGTPTKLAFDILERFESTERGRYSGPVGWVDGAGEGEFGIALRCGQLSEAGRRLTILAGGGIMPDSIPEAELRETRAKMAPLLQALGMSIAG</sequence>
<reference evidence="8 9" key="1">
    <citation type="submission" date="2018-11" db="EMBL/GenBank/DDBJ databases">
        <title>Genomes From Bacteria Associated with the Canine Oral Cavity: a Test Case for Automated Genome-Based Taxonomic Assignment.</title>
        <authorList>
            <person name="Coil D.A."/>
            <person name="Jospin G."/>
            <person name="Darling A.E."/>
            <person name="Wallis C."/>
            <person name="Davis I.J."/>
            <person name="Harris S."/>
            <person name="Eisen J.A."/>
            <person name="Holcombe L.J."/>
            <person name="O'Flynn C."/>
        </authorList>
    </citation>
    <scope>NUCLEOTIDE SEQUENCE [LARGE SCALE GENOMIC DNA]</scope>
    <source>
        <strain evidence="8 9">OH770</strain>
    </source>
</reference>
<keyword evidence="4 8" id="KW-0413">Isomerase</keyword>
<evidence type="ECO:0000256" key="5">
    <source>
        <dbReference type="ARBA" id="ARBA00041564"/>
    </source>
</evidence>
<protein>
    <recommendedName>
        <fullName evidence="3">isochorismate synthase</fullName>
        <ecNumber evidence="3">5.4.4.2</ecNumber>
    </recommendedName>
    <alternativeName>
        <fullName evidence="5">Isochorismate mutase</fullName>
    </alternativeName>
</protein>
<proteinExistence type="inferred from homology"/>
<dbReference type="AlphaFoldDB" id="A0A3P1SEH2"/>
<dbReference type="SUPFAM" id="SSF56322">
    <property type="entry name" value="ADC synthase"/>
    <property type="match status" value="1"/>
</dbReference>
<accession>A0A3P1SEH2</accession>
<organism evidence="8 9">
    <name type="scientific">Schaalia canis</name>
    <dbReference type="NCBI Taxonomy" id="100469"/>
    <lineage>
        <taxon>Bacteria</taxon>
        <taxon>Bacillati</taxon>
        <taxon>Actinomycetota</taxon>
        <taxon>Actinomycetes</taxon>
        <taxon>Actinomycetales</taxon>
        <taxon>Actinomycetaceae</taxon>
        <taxon>Schaalia</taxon>
    </lineage>
</organism>
<feature type="compositionally biased region" description="Low complexity" evidence="6">
    <location>
        <begin position="190"/>
        <end position="206"/>
    </location>
</feature>
<evidence type="ECO:0000256" key="1">
    <source>
        <dbReference type="ARBA" id="ARBA00000799"/>
    </source>
</evidence>
<evidence type="ECO:0000256" key="3">
    <source>
        <dbReference type="ARBA" id="ARBA00012824"/>
    </source>
</evidence>
<comment type="catalytic activity">
    <reaction evidence="1">
        <text>chorismate = isochorismate</text>
        <dbReference type="Rhea" id="RHEA:18985"/>
        <dbReference type="ChEBI" id="CHEBI:29748"/>
        <dbReference type="ChEBI" id="CHEBI:29780"/>
        <dbReference type="EC" id="5.4.4.2"/>
    </reaction>
</comment>
<dbReference type="InterPro" id="IPR004561">
    <property type="entry name" value="IsoChor_synthase"/>
</dbReference>
<dbReference type="InterPro" id="IPR015890">
    <property type="entry name" value="Chorismate_C"/>
</dbReference>
<gene>
    <name evidence="8" type="ORF">EII11_05390</name>
</gene>
<dbReference type="PANTHER" id="PTHR42839">
    <property type="entry name" value="ISOCHORISMATE SYNTHASE ENTC"/>
    <property type="match status" value="1"/>
</dbReference>
<evidence type="ECO:0000313" key="9">
    <source>
        <dbReference type="Proteomes" id="UP000280444"/>
    </source>
</evidence>
<keyword evidence="9" id="KW-1185">Reference proteome</keyword>